<evidence type="ECO:0000256" key="1">
    <source>
        <dbReference type="ARBA" id="ARBA00006464"/>
    </source>
</evidence>
<evidence type="ECO:0000313" key="4">
    <source>
        <dbReference type="EMBL" id="EEF68091.1"/>
    </source>
</evidence>
<dbReference type="AlphaFoldDB" id="B9Y7D3"/>
<dbReference type="STRING" id="545696.HOLDEFILI_01728"/>
<dbReference type="PANTHER" id="PTHR30576:SF0">
    <property type="entry name" value="UNDECAPRENYL-PHOSPHATE N-ACETYLGALACTOSAMINYL 1-PHOSPHATE TRANSFERASE-RELATED"/>
    <property type="match status" value="1"/>
</dbReference>
<reference evidence="4 5" key="1">
    <citation type="submission" date="2008-12" db="EMBL/GenBank/DDBJ databases">
        <authorList>
            <person name="Fulton L."/>
            <person name="Clifton S."/>
            <person name="Fulton B."/>
            <person name="Xu J."/>
            <person name="Minx P."/>
            <person name="Pepin K.H."/>
            <person name="Johnson M."/>
            <person name="Bhonagiri V."/>
            <person name="Nash W.E."/>
            <person name="Mardis E.R."/>
            <person name="Wilson R.K."/>
        </authorList>
    </citation>
    <scope>NUCLEOTIDE SEQUENCE [LARGE SCALE GENOMIC DNA]</scope>
    <source>
        <strain evidence="4 5">DSM 12042</strain>
    </source>
</reference>
<keyword evidence="2" id="KW-0472">Membrane</keyword>
<proteinExistence type="inferred from homology"/>
<keyword evidence="4" id="KW-0808">Transferase</keyword>
<reference evidence="4 5" key="2">
    <citation type="submission" date="2009-02" db="EMBL/GenBank/DDBJ databases">
        <title>Draft genome sequence of Holdemania filiformis DSM 12042.</title>
        <authorList>
            <person name="Sudarsanam P."/>
            <person name="Ley R."/>
            <person name="Guruge J."/>
            <person name="Turnbaugh P.J."/>
            <person name="Mahowald M."/>
            <person name="Liep D."/>
            <person name="Gordon J."/>
        </authorList>
    </citation>
    <scope>NUCLEOTIDE SEQUENCE [LARGE SCALE GENOMIC DNA]</scope>
    <source>
        <strain evidence="4 5">DSM 12042</strain>
    </source>
</reference>
<evidence type="ECO:0000313" key="5">
    <source>
        <dbReference type="Proteomes" id="UP000005950"/>
    </source>
</evidence>
<evidence type="ECO:0000259" key="3">
    <source>
        <dbReference type="Pfam" id="PF02397"/>
    </source>
</evidence>
<accession>B9Y7D3</accession>
<dbReference type="EMBL" id="ACCF01000096">
    <property type="protein sequence ID" value="EEF68091.1"/>
    <property type="molecule type" value="Genomic_DNA"/>
</dbReference>
<dbReference type="GO" id="GO:0016757">
    <property type="term" value="F:glycosyltransferase activity"/>
    <property type="evidence" value="ECO:0007669"/>
    <property type="project" value="UniProtKB-KW"/>
</dbReference>
<comment type="similarity">
    <text evidence="1">Belongs to the bacterial sugar transferase family.</text>
</comment>
<dbReference type="Proteomes" id="UP000005950">
    <property type="component" value="Unassembled WGS sequence"/>
</dbReference>
<dbReference type="OrthoDB" id="9808602at2"/>
<dbReference type="GO" id="GO:0016780">
    <property type="term" value="F:phosphotransferase activity, for other substituted phosphate groups"/>
    <property type="evidence" value="ECO:0007669"/>
    <property type="project" value="TreeGrafter"/>
</dbReference>
<sequence length="195" mass="22911">MYKNIFKRWLDFTISVIALFLLFIPMLLISIAIKLDSEGPVIFKQIRLGKNRQEFTIYKFRTMVKNVSEKDGIVTRSSDARITKVGSFLRKTSLDEILQFINVLKGEMSIIGPRPILPIQFEPYLDNPRYCKRYEVLPGLSCTIDIKNRASFNRDLQFEMDADYVDHISFIQDFKICILLAKTVFFDRKIYEDEE</sequence>
<keyword evidence="2" id="KW-1133">Transmembrane helix</keyword>
<organism evidence="4 5">
    <name type="scientific">Holdemania filiformis DSM 12042</name>
    <dbReference type="NCBI Taxonomy" id="545696"/>
    <lineage>
        <taxon>Bacteria</taxon>
        <taxon>Bacillati</taxon>
        <taxon>Bacillota</taxon>
        <taxon>Erysipelotrichia</taxon>
        <taxon>Erysipelotrichales</taxon>
        <taxon>Erysipelotrichaceae</taxon>
        <taxon>Holdemania</taxon>
    </lineage>
</organism>
<dbReference type="RefSeq" id="WP_006058918.1">
    <property type="nucleotide sequence ID" value="NZ_GG657556.1"/>
</dbReference>
<feature type="transmembrane region" description="Helical" evidence="2">
    <location>
        <begin position="12"/>
        <end position="33"/>
    </location>
</feature>
<dbReference type="Pfam" id="PF02397">
    <property type="entry name" value="Bac_transf"/>
    <property type="match status" value="1"/>
</dbReference>
<dbReference type="eggNOG" id="COG2148">
    <property type="taxonomic scope" value="Bacteria"/>
</dbReference>
<feature type="domain" description="Bacterial sugar transferase" evidence="3">
    <location>
        <begin position="7"/>
        <end position="185"/>
    </location>
</feature>
<keyword evidence="2" id="KW-0812">Transmembrane</keyword>
<dbReference type="InterPro" id="IPR003362">
    <property type="entry name" value="Bact_transf"/>
</dbReference>
<keyword evidence="4" id="KW-0328">Glycosyltransferase</keyword>
<gene>
    <name evidence="4" type="ORF">HOLDEFILI_01728</name>
</gene>
<dbReference type="HOGENOM" id="CLU_024920_1_2_9"/>
<dbReference type="PANTHER" id="PTHR30576">
    <property type="entry name" value="COLANIC BIOSYNTHESIS UDP-GLUCOSE LIPID CARRIER TRANSFERASE"/>
    <property type="match status" value="1"/>
</dbReference>
<name>B9Y7D3_9FIRM</name>
<protein>
    <submittedName>
        <fullName evidence="4">Bacterial sugar transferase</fullName>
        <ecNumber evidence="4">2.4.1.-</ecNumber>
    </submittedName>
</protein>
<comment type="caution">
    <text evidence="4">The sequence shown here is derived from an EMBL/GenBank/DDBJ whole genome shotgun (WGS) entry which is preliminary data.</text>
</comment>
<evidence type="ECO:0000256" key="2">
    <source>
        <dbReference type="SAM" id="Phobius"/>
    </source>
</evidence>
<dbReference type="EC" id="2.4.1.-" evidence="4"/>